<accession>A0A3S4A438</accession>
<evidence type="ECO:0000313" key="2">
    <source>
        <dbReference type="EMBL" id="RWZ51032.1"/>
    </source>
</evidence>
<evidence type="ECO:0000256" key="1">
    <source>
        <dbReference type="SAM" id="MobiDB-lite"/>
    </source>
</evidence>
<reference evidence="2 3" key="1">
    <citation type="submission" date="2018-12" db="EMBL/GenBank/DDBJ databases">
        <authorList>
            <person name="Li F."/>
        </authorList>
    </citation>
    <scope>NUCLEOTIDE SEQUENCE [LARGE SCALE GENOMIC DNA]</scope>
    <source>
        <strain evidence="2 3">11W25H-1</strain>
    </source>
</reference>
<dbReference type="OrthoDB" id="5072576at2"/>
<dbReference type="RefSeq" id="WP_128495026.1">
    <property type="nucleotide sequence ID" value="NZ_RZNB01000003.1"/>
</dbReference>
<gene>
    <name evidence="2" type="ORF">ELQ90_09545</name>
</gene>
<keyword evidence="3" id="KW-1185">Reference proteome</keyword>
<feature type="compositionally biased region" description="Low complexity" evidence="1">
    <location>
        <begin position="8"/>
        <end position="23"/>
    </location>
</feature>
<dbReference type="EMBL" id="RZNB01000003">
    <property type="protein sequence ID" value="RWZ51032.1"/>
    <property type="molecule type" value="Genomic_DNA"/>
</dbReference>
<protein>
    <submittedName>
        <fullName evidence="2">Uncharacterized protein</fullName>
    </submittedName>
</protein>
<proteinExistence type="predicted"/>
<comment type="caution">
    <text evidence="2">The sequence shown here is derived from an EMBL/GenBank/DDBJ whole genome shotgun (WGS) entry which is preliminary data.</text>
</comment>
<evidence type="ECO:0000313" key="3">
    <source>
        <dbReference type="Proteomes" id="UP000288547"/>
    </source>
</evidence>
<sequence>MTLDIHSTRTAAGRARAAAARTTPESTTRSVSTHSTLIRAGVVETVAHEELVLDRVSPSLLRVMRDDRVLGFVEHVGRVYVALSGEHYDRAVEVAQSLDVTRAARSLV</sequence>
<dbReference type="AlphaFoldDB" id="A0A3S4A438"/>
<dbReference type="Proteomes" id="UP000288547">
    <property type="component" value="Unassembled WGS sequence"/>
</dbReference>
<feature type="region of interest" description="Disordered" evidence="1">
    <location>
        <begin position="1"/>
        <end position="34"/>
    </location>
</feature>
<organism evidence="2 3">
    <name type="scientific">Labedella phragmitis</name>
    <dbReference type="NCBI Taxonomy" id="2498849"/>
    <lineage>
        <taxon>Bacteria</taxon>
        <taxon>Bacillati</taxon>
        <taxon>Actinomycetota</taxon>
        <taxon>Actinomycetes</taxon>
        <taxon>Micrococcales</taxon>
        <taxon>Microbacteriaceae</taxon>
        <taxon>Labedella</taxon>
    </lineage>
</organism>
<feature type="compositionally biased region" description="Polar residues" evidence="1">
    <location>
        <begin position="24"/>
        <end position="34"/>
    </location>
</feature>
<name>A0A3S4A438_9MICO</name>